<evidence type="ECO:0000313" key="2">
    <source>
        <dbReference type="Proteomes" id="UP001177021"/>
    </source>
</evidence>
<comment type="caution">
    <text evidence="1">The sequence shown here is derived from an EMBL/GenBank/DDBJ whole genome shotgun (WGS) entry which is preliminary data.</text>
</comment>
<dbReference type="EMBL" id="CASHSV030000055">
    <property type="protein sequence ID" value="CAJ2645034.1"/>
    <property type="molecule type" value="Genomic_DNA"/>
</dbReference>
<proteinExistence type="predicted"/>
<name>A0ACB0JJK0_TRIPR</name>
<keyword evidence="2" id="KW-1185">Reference proteome</keyword>
<protein>
    <submittedName>
        <fullName evidence="1">Uncharacterized protein</fullName>
    </submittedName>
</protein>
<sequence length="85" mass="9321">MVQTLPCLEQSIMHLDGHSLGADPDLKPKLNNIIIQQLNDAAGDFSGLALKCLSPLVRKMNESRVVEMCSQLCDKILSRTLGHCC</sequence>
<dbReference type="Proteomes" id="UP001177021">
    <property type="component" value="Unassembled WGS sequence"/>
</dbReference>
<gene>
    <name evidence="1" type="ORF">MILVUS5_LOCUS13980</name>
</gene>
<evidence type="ECO:0000313" key="1">
    <source>
        <dbReference type="EMBL" id="CAJ2645034.1"/>
    </source>
</evidence>
<accession>A0ACB0JJK0</accession>
<organism evidence="1 2">
    <name type="scientific">Trifolium pratense</name>
    <name type="common">Red clover</name>
    <dbReference type="NCBI Taxonomy" id="57577"/>
    <lineage>
        <taxon>Eukaryota</taxon>
        <taxon>Viridiplantae</taxon>
        <taxon>Streptophyta</taxon>
        <taxon>Embryophyta</taxon>
        <taxon>Tracheophyta</taxon>
        <taxon>Spermatophyta</taxon>
        <taxon>Magnoliopsida</taxon>
        <taxon>eudicotyledons</taxon>
        <taxon>Gunneridae</taxon>
        <taxon>Pentapetalae</taxon>
        <taxon>rosids</taxon>
        <taxon>fabids</taxon>
        <taxon>Fabales</taxon>
        <taxon>Fabaceae</taxon>
        <taxon>Papilionoideae</taxon>
        <taxon>50 kb inversion clade</taxon>
        <taxon>NPAAA clade</taxon>
        <taxon>Hologalegina</taxon>
        <taxon>IRL clade</taxon>
        <taxon>Trifolieae</taxon>
        <taxon>Trifolium</taxon>
    </lineage>
</organism>
<reference evidence="1" key="1">
    <citation type="submission" date="2023-10" db="EMBL/GenBank/DDBJ databases">
        <authorList>
            <person name="Rodriguez Cubillos JULIANA M."/>
            <person name="De Vega J."/>
        </authorList>
    </citation>
    <scope>NUCLEOTIDE SEQUENCE</scope>
</reference>